<keyword evidence="21" id="KW-1185">Reference proteome</keyword>
<evidence type="ECO:0000313" key="21">
    <source>
        <dbReference type="Proteomes" id="UP000003688"/>
    </source>
</evidence>
<evidence type="ECO:0000256" key="13">
    <source>
        <dbReference type="ARBA" id="ARBA00023204"/>
    </source>
</evidence>
<dbReference type="InterPro" id="IPR036388">
    <property type="entry name" value="WH-like_DNA-bd_sf"/>
</dbReference>
<dbReference type="RefSeq" id="WP_007418722.1">
    <property type="nucleotide sequence ID" value="NZ_ABOX02000078.1"/>
</dbReference>
<dbReference type="Pfam" id="PF14493">
    <property type="entry name" value="HTH_40"/>
    <property type="match status" value="1"/>
</dbReference>
<name>B9XSD9_PEDPL</name>
<dbReference type="Pfam" id="PF00271">
    <property type="entry name" value="Helicase_C"/>
    <property type="match status" value="1"/>
</dbReference>
<feature type="domain" description="Helicase C-terminal" evidence="19">
    <location>
        <begin position="222"/>
        <end position="375"/>
    </location>
</feature>
<dbReference type="PROSITE" id="PS51192">
    <property type="entry name" value="HELICASE_ATP_BIND_1"/>
    <property type="match status" value="1"/>
</dbReference>
<dbReference type="NCBIfam" id="TIGR00614">
    <property type="entry name" value="recQ_fam"/>
    <property type="match status" value="1"/>
</dbReference>
<dbReference type="Pfam" id="PF00270">
    <property type="entry name" value="DEAD"/>
    <property type="match status" value="1"/>
</dbReference>
<dbReference type="Pfam" id="PF16124">
    <property type="entry name" value="RecQ_Zn_bind"/>
    <property type="match status" value="1"/>
</dbReference>
<dbReference type="GO" id="GO:0046872">
    <property type="term" value="F:metal ion binding"/>
    <property type="evidence" value="ECO:0007669"/>
    <property type="project" value="UniProtKB-KW"/>
</dbReference>
<dbReference type="SUPFAM" id="SSF47819">
    <property type="entry name" value="HRDC-like"/>
    <property type="match status" value="1"/>
</dbReference>
<dbReference type="GO" id="GO:0009378">
    <property type="term" value="F:four-way junction helicase activity"/>
    <property type="evidence" value="ECO:0007669"/>
    <property type="project" value="TreeGrafter"/>
</dbReference>
<comment type="caution">
    <text evidence="20">The sequence shown here is derived from an EMBL/GenBank/DDBJ whole genome shotgun (WGS) entry which is preliminary data.</text>
</comment>
<keyword evidence="8 20" id="KW-0347">Helicase</keyword>
<comment type="catalytic activity">
    <reaction evidence="15">
        <text>Couples ATP hydrolysis with the unwinding of duplex DNA by translocating in the 3'-5' direction.</text>
        <dbReference type="EC" id="5.6.2.4"/>
    </reaction>
</comment>
<dbReference type="SMART" id="SM00956">
    <property type="entry name" value="RQC"/>
    <property type="match status" value="1"/>
</dbReference>
<dbReference type="SUPFAM" id="SSF46785">
    <property type="entry name" value="Winged helix' DNA-binding domain"/>
    <property type="match status" value="1"/>
</dbReference>
<evidence type="ECO:0000256" key="6">
    <source>
        <dbReference type="ARBA" id="ARBA00022763"/>
    </source>
</evidence>
<dbReference type="CDD" id="cd17920">
    <property type="entry name" value="DEXHc_RecQ"/>
    <property type="match status" value="1"/>
</dbReference>
<dbReference type="SUPFAM" id="SSF52540">
    <property type="entry name" value="P-loop containing nucleoside triphosphate hydrolases"/>
    <property type="match status" value="1"/>
</dbReference>
<dbReference type="EMBL" id="ABOX02000078">
    <property type="protein sequence ID" value="EEF57239.1"/>
    <property type="molecule type" value="Genomic_DNA"/>
</dbReference>
<organism evidence="20 21">
    <name type="scientific">Pedosphaera parvula (strain Ellin514)</name>
    <dbReference type="NCBI Taxonomy" id="320771"/>
    <lineage>
        <taxon>Bacteria</taxon>
        <taxon>Pseudomonadati</taxon>
        <taxon>Verrucomicrobiota</taxon>
        <taxon>Pedosphaerae</taxon>
        <taxon>Pedosphaerales</taxon>
        <taxon>Pedosphaeraceae</taxon>
        <taxon>Pedosphaera</taxon>
    </lineage>
</organism>
<dbReference type="Pfam" id="PF09382">
    <property type="entry name" value="RQC"/>
    <property type="match status" value="1"/>
</dbReference>
<dbReference type="GO" id="GO:0005524">
    <property type="term" value="F:ATP binding"/>
    <property type="evidence" value="ECO:0007669"/>
    <property type="project" value="UniProtKB-KW"/>
</dbReference>
<keyword evidence="9" id="KW-0862">Zinc</keyword>
<dbReference type="PANTHER" id="PTHR13710">
    <property type="entry name" value="DNA HELICASE RECQ FAMILY MEMBER"/>
    <property type="match status" value="1"/>
</dbReference>
<dbReference type="CDD" id="cd18794">
    <property type="entry name" value="SF2_C_RecQ"/>
    <property type="match status" value="1"/>
</dbReference>
<accession>B9XSD9</accession>
<dbReference type="GO" id="GO:0003677">
    <property type="term" value="F:DNA binding"/>
    <property type="evidence" value="ECO:0007669"/>
    <property type="project" value="UniProtKB-KW"/>
</dbReference>
<dbReference type="AlphaFoldDB" id="B9XSD9"/>
<dbReference type="EC" id="5.6.2.4" evidence="16"/>
<dbReference type="InterPro" id="IPR001650">
    <property type="entry name" value="Helicase_C-like"/>
</dbReference>
<evidence type="ECO:0000256" key="14">
    <source>
        <dbReference type="ARBA" id="ARBA00023235"/>
    </source>
</evidence>
<dbReference type="Gene3D" id="1.10.10.1390">
    <property type="entry name" value="ATP-dependent DNA helicase RecQ"/>
    <property type="match status" value="1"/>
</dbReference>
<gene>
    <name evidence="20" type="ORF">Cflav_PD0285</name>
</gene>
<dbReference type="SMART" id="SM00487">
    <property type="entry name" value="DEXDc"/>
    <property type="match status" value="1"/>
</dbReference>
<evidence type="ECO:0000259" key="18">
    <source>
        <dbReference type="PROSITE" id="PS51192"/>
    </source>
</evidence>
<evidence type="ECO:0000256" key="7">
    <source>
        <dbReference type="ARBA" id="ARBA00022801"/>
    </source>
</evidence>
<keyword evidence="14" id="KW-0413">Isomerase</keyword>
<evidence type="ECO:0000256" key="10">
    <source>
        <dbReference type="ARBA" id="ARBA00022840"/>
    </source>
</evidence>
<dbReference type="InterPro" id="IPR011545">
    <property type="entry name" value="DEAD/DEAH_box_helicase_dom"/>
</dbReference>
<dbReference type="Gene3D" id="1.10.150.80">
    <property type="entry name" value="HRDC domain"/>
    <property type="match status" value="1"/>
</dbReference>
<dbReference type="GO" id="GO:0043590">
    <property type="term" value="C:bacterial nucleoid"/>
    <property type="evidence" value="ECO:0007669"/>
    <property type="project" value="TreeGrafter"/>
</dbReference>
<keyword evidence="4" id="KW-0479">Metal-binding</keyword>
<dbReference type="Pfam" id="PF00570">
    <property type="entry name" value="HRDC"/>
    <property type="match status" value="1"/>
</dbReference>
<dbReference type="GO" id="GO:0009432">
    <property type="term" value="P:SOS response"/>
    <property type="evidence" value="ECO:0007669"/>
    <property type="project" value="UniProtKB-UniRule"/>
</dbReference>
<dbReference type="Proteomes" id="UP000003688">
    <property type="component" value="Unassembled WGS sequence"/>
</dbReference>
<dbReference type="InterPro" id="IPR029491">
    <property type="entry name" value="Helicase_HTH"/>
</dbReference>
<evidence type="ECO:0000256" key="15">
    <source>
        <dbReference type="ARBA" id="ARBA00034617"/>
    </source>
</evidence>
<reference evidence="20 21" key="1">
    <citation type="journal article" date="2011" name="J. Bacteriol.">
        <title>Genome sequence of 'Pedosphaera parvula' Ellin514, an aerobic Verrucomicrobial isolate from pasture soil.</title>
        <authorList>
            <person name="Kant R."/>
            <person name="van Passel M.W."/>
            <person name="Sangwan P."/>
            <person name="Palva A."/>
            <person name="Lucas S."/>
            <person name="Copeland A."/>
            <person name="Lapidus A."/>
            <person name="Glavina Del Rio T."/>
            <person name="Dalin E."/>
            <person name="Tice H."/>
            <person name="Bruce D."/>
            <person name="Goodwin L."/>
            <person name="Pitluck S."/>
            <person name="Chertkov O."/>
            <person name="Larimer F.W."/>
            <person name="Land M.L."/>
            <person name="Hauser L."/>
            <person name="Brettin T.S."/>
            <person name="Detter J.C."/>
            <person name="Han S."/>
            <person name="de Vos W.M."/>
            <person name="Janssen P.H."/>
            <person name="Smidt H."/>
        </authorList>
    </citation>
    <scope>NUCLEOTIDE SEQUENCE [LARGE SCALE GENOMIC DNA]</scope>
    <source>
        <strain evidence="20 21">Ellin514</strain>
    </source>
</reference>
<dbReference type="GO" id="GO:0016787">
    <property type="term" value="F:hydrolase activity"/>
    <property type="evidence" value="ECO:0007669"/>
    <property type="project" value="UniProtKB-KW"/>
</dbReference>
<dbReference type="InterPro" id="IPR010997">
    <property type="entry name" value="HRDC-like_sf"/>
</dbReference>
<evidence type="ECO:0000256" key="11">
    <source>
        <dbReference type="ARBA" id="ARBA00023125"/>
    </source>
</evidence>
<dbReference type="InterPro" id="IPR044876">
    <property type="entry name" value="HRDC_dom_sf"/>
</dbReference>
<dbReference type="SMART" id="SM00341">
    <property type="entry name" value="HRDC"/>
    <property type="match status" value="1"/>
</dbReference>
<dbReference type="NCBIfam" id="TIGR01389">
    <property type="entry name" value="recQ"/>
    <property type="match status" value="1"/>
</dbReference>
<keyword evidence="10" id="KW-0067">ATP-binding</keyword>
<evidence type="ECO:0000256" key="9">
    <source>
        <dbReference type="ARBA" id="ARBA00022833"/>
    </source>
</evidence>
<dbReference type="FunFam" id="3.40.50.300:FF:000156">
    <property type="entry name" value="ATP-dependent DNA helicase recQ"/>
    <property type="match status" value="1"/>
</dbReference>
<dbReference type="STRING" id="320771.Cflav_PD0285"/>
<evidence type="ECO:0000256" key="2">
    <source>
        <dbReference type="ARBA" id="ARBA00001947"/>
    </source>
</evidence>
<keyword evidence="5" id="KW-0547">Nucleotide-binding</keyword>
<evidence type="ECO:0000256" key="12">
    <source>
        <dbReference type="ARBA" id="ARBA00023172"/>
    </source>
</evidence>
<dbReference type="PANTHER" id="PTHR13710:SF105">
    <property type="entry name" value="ATP-DEPENDENT DNA HELICASE Q1"/>
    <property type="match status" value="1"/>
</dbReference>
<evidence type="ECO:0000256" key="1">
    <source>
        <dbReference type="ARBA" id="ARBA00001946"/>
    </source>
</evidence>
<keyword evidence="6" id="KW-0227">DNA damage</keyword>
<sequence length="728" mass="81493">MMDTRDKGSPQLLPTLKQYFGFSSFRPLQEEIILDTLAGKDVFALLPTGGGKSLCFQLPALVRPGLTVVISPLIALMKDQVDALTASGAPATFLNSSLEAGESTPRLRGLHKGEFRLLYVAPERLMLSGFLEDLRRWNVNLFAIDEAHCVSEWGHDFRPEYRAISKLRELFPEVPFMALTATATERVREDIIRALSLREPQIFVASFNRPNLTYRVHAKSGAYEQTLSFIRARPRESGIVYCHSRKTAESVAQKLNEDGVSARPYHAGLPGEERSRNQELFLRDEVRVVCATIAFGMGINKPNVRFVIHYDLPKNVEGYYQETGRAGRDGLPSECLLLFSPGDVVKQTGFINEKTDPHEQQLAREQLQQMVHYAEIASCRRASLLDYFGEEFPVANCEACDNCLSPRDTFDGTLVAQKFLSCVFRVREKSGFGVGLNHITEVLTGADTEKIRRWGHTQLSTYGIGRDVGRAEWGAIGRELVRLGFLEQTKDKFPVIQITAEGRKFLKQRGTVQLSRPITAPAKQAHQAGEIACDESLFERLRALRKRLANERDVPSYIIFSDVALRQMARNYPQSEKEFARISGVGEKKLREFGESFLGEIAAHLATNARQIFADDSFTATAPTAARSRVNDTTRETLKRFRDGQSVAEIAVQRGFTTGTIYSHLATAIDAGESVSLDRLLTSAEQQEIATAFAKFGWTNLTGVCEMLDNRFDYGVLRIFRAARAPRK</sequence>
<dbReference type="PROSITE" id="PS50967">
    <property type="entry name" value="HRDC"/>
    <property type="match status" value="1"/>
</dbReference>
<dbReference type="GO" id="GO:0006310">
    <property type="term" value="P:DNA recombination"/>
    <property type="evidence" value="ECO:0007669"/>
    <property type="project" value="UniProtKB-UniRule"/>
</dbReference>
<dbReference type="GO" id="GO:0043138">
    <property type="term" value="F:3'-5' DNA helicase activity"/>
    <property type="evidence" value="ECO:0007669"/>
    <property type="project" value="UniProtKB-EC"/>
</dbReference>
<dbReference type="GO" id="GO:0030894">
    <property type="term" value="C:replisome"/>
    <property type="evidence" value="ECO:0007669"/>
    <property type="project" value="TreeGrafter"/>
</dbReference>
<dbReference type="SMART" id="SM00490">
    <property type="entry name" value="HELICc"/>
    <property type="match status" value="1"/>
</dbReference>
<dbReference type="Gene3D" id="1.10.10.10">
    <property type="entry name" value="Winged helix-like DNA-binding domain superfamily/Winged helix DNA-binding domain"/>
    <property type="match status" value="1"/>
</dbReference>
<feature type="domain" description="Helicase ATP-binding" evidence="18">
    <location>
        <begin position="33"/>
        <end position="201"/>
    </location>
</feature>
<keyword evidence="13" id="KW-0234">DNA repair</keyword>
<evidence type="ECO:0000259" key="17">
    <source>
        <dbReference type="PROSITE" id="PS50967"/>
    </source>
</evidence>
<comment type="similarity">
    <text evidence="3">Belongs to the helicase family. RecQ subfamily.</text>
</comment>
<evidence type="ECO:0000256" key="3">
    <source>
        <dbReference type="ARBA" id="ARBA00005446"/>
    </source>
</evidence>
<dbReference type="InterPro" id="IPR002121">
    <property type="entry name" value="HRDC_dom"/>
</dbReference>
<evidence type="ECO:0000256" key="4">
    <source>
        <dbReference type="ARBA" id="ARBA00022723"/>
    </source>
</evidence>
<dbReference type="GO" id="GO:0005737">
    <property type="term" value="C:cytoplasm"/>
    <property type="evidence" value="ECO:0007669"/>
    <property type="project" value="TreeGrafter"/>
</dbReference>
<comment type="cofactor">
    <cofactor evidence="1">
        <name>Mg(2+)</name>
        <dbReference type="ChEBI" id="CHEBI:18420"/>
    </cofactor>
</comment>
<dbReference type="InterPro" id="IPR014001">
    <property type="entry name" value="Helicase_ATP-bd"/>
</dbReference>
<comment type="cofactor">
    <cofactor evidence="2">
        <name>Zn(2+)</name>
        <dbReference type="ChEBI" id="CHEBI:29105"/>
    </cofactor>
</comment>
<dbReference type="Gene3D" id="3.40.50.300">
    <property type="entry name" value="P-loop containing nucleotide triphosphate hydrolases"/>
    <property type="match status" value="2"/>
</dbReference>
<evidence type="ECO:0000313" key="20">
    <source>
        <dbReference type="EMBL" id="EEF57239.1"/>
    </source>
</evidence>
<feature type="domain" description="HRDC" evidence="17">
    <location>
        <begin position="531"/>
        <end position="611"/>
    </location>
</feature>
<keyword evidence="12" id="KW-0233">DNA recombination</keyword>
<dbReference type="GO" id="GO:0006281">
    <property type="term" value="P:DNA repair"/>
    <property type="evidence" value="ECO:0007669"/>
    <property type="project" value="UniProtKB-KW"/>
</dbReference>
<evidence type="ECO:0000256" key="16">
    <source>
        <dbReference type="NCBIfam" id="TIGR01389"/>
    </source>
</evidence>
<dbReference type="InterPro" id="IPR006293">
    <property type="entry name" value="DNA_helicase_ATP-dep_RecQ_bac"/>
</dbReference>
<dbReference type="InterPro" id="IPR032284">
    <property type="entry name" value="RecQ_Zn-bd"/>
</dbReference>
<keyword evidence="7" id="KW-0378">Hydrolase</keyword>
<dbReference type="InterPro" id="IPR027417">
    <property type="entry name" value="P-loop_NTPase"/>
</dbReference>
<evidence type="ECO:0000256" key="8">
    <source>
        <dbReference type="ARBA" id="ARBA00022806"/>
    </source>
</evidence>
<dbReference type="PROSITE" id="PS51194">
    <property type="entry name" value="HELICASE_CTER"/>
    <property type="match status" value="1"/>
</dbReference>
<proteinExistence type="inferred from homology"/>
<dbReference type="InterPro" id="IPR004589">
    <property type="entry name" value="DNA_helicase_ATP-dep_RecQ"/>
</dbReference>
<keyword evidence="11" id="KW-0238">DNA-binding</keyword>
<dbReference type="FunFam" id="3.40.50.300:FF:000296">
    <property type="entry name" value="ATP-dependent DNA helicase RecQ"/>
    <property type="match status" value="1"/>
</dbReference>
<dbReference type="GO" id="GO:0006260">
    <property type="term" value="P:DNA replication"/>
    <property type="evidence" value="ECO:0007669"/>
    <property type="project" value="InterPro"/>
</dbReference>
<protein>
    <recommendedName>
        <fullName evidence="16">DNA helicase RecQ</fullName>
        <ecNumber evidence="16">5.6.2.4</ecNumber>
    </recommendedName>
</protein>
<dbReference type="InterPro" id="IPR036390">
    <property type="entry name" value="WH_DNA-bd_sf"/>
</dbReference>
<evidence type="ECO:0000259" key="19">
    <source>
        <dbReference type="PROSITE" id="PS51194"/>
    </source>
</evidence>
<dbReference type="InterPro" id="IPR018982">
    <property type="entry name" value="RQC_domain"/>
</dbReference>
<evidence type="ECO:0000256" key="5">
    <source>
        <dbReference type="ARBA" id="ARBA00022741"/>
    </source>
</evidence>